<evidence type="ECO:0000256" key="2">
    <source>
        <dbReference type="ARBA" id="ARBA00022842"/>
    </source>
</evidence>
<accession>A0ABZ0Z522</accession>
<evidence type="ECO:0000313" key="4">
    <source>
        <dbReference type="EMBL" id="WQJ54309.1"/>
    </source>
</evidence>
<reference evidence="4 5" key="1">
    <citation type="submission" date="2023-11" db="EMBL/GenBank/DDBJ databases">
        <authorList>
            <person name="Cook R."/>
            <person name="Crisci M."/>
            <person name="Pye H."/>
            <person name="Adriaenssens E."/>
            <person name="Santini J."/>
        </authorList>
    </citation>
    <scope>NUCLEOTIDE SEQUENCE [LARGE SCALE GENOMIC DNA]</scope>
    <source>
        <strain evidence="4">Lak_Megaphage_RVC_AP1_GC26</strain>
    </source>
</reference>
<protein>
    <submittedName>
        <fullName evidence="4">Homing endonuclease</fullName>
    </submittedName>
</protein>
<name>A0ABZ0Z522_9CAUD</name>
<keyword evidence="4" id="KW-0255">Endonuclease</keyword>
<dbReference type="EMBL" id="OR769218">
    <property type="protein sequence ID" value="WQJ54309.1"/>
    <property type="molecule type" value="Genomic_DNA"/>
</dbReference>
<evidence type="ECO:0000313" key="5">
    <source>
        <dbReference type="Proteomes" id="UP001346559"/>
    </source>
</evidence>
<evidence type="ECO:0000256" key="1">
    <source>
        <dbReference type="ARBA" id="ARBA00001946"/>
    </source>
</evidence>
<keyword evidence="2" id="KW-0460">Magnesium</keyword>
<proteinExistence type="predicted"/>
<comment type="cofactor">
    <cofactor evidence="1">
        <name>Mg(2+)</name>
        <dbReference type="ChEBI" id="CHEBI:18420"/>
    </cofactor>
</comment>
<evidence type="ECO:0000259" key="3">
    <source>
        <dbReference type="PROSITE" id="PS50164"/>
    </source>
</evidence>
<dbReference type="SMART" id="SM00465">
    <property type="entry name" value="GIYc"/>
    <property type="match status" value="1"/>
</dbReference>
<dbReference type="GO" id="GO:0004519">
    <property type="term" value="F:endonuclease activity"/>
    <property type="evidence" value="ECO:0007669"/>
    <property type="project" value="UniProtKB-KW"/>
</dbReference>
<dbReference type="Pfam" id="PF01541">
    <property type="entry name" value="GIY-YIG"/>
    <property type="match status" value="1"/>
</dbReference>
<dbReference type="PROSITE" id="PS50164">
    <property type="entry name" value="GIY_YIG"/>
    <property type="match status" value="1"/>
</dbReference>
<dbReference type="Gene3D" id="3.40.1440.10">
    <property type="entry name" value="GIY-YIG endonuclease"/>
    <property type="match status" value="1"/>
</dbReference>
<keyword evidence="4" id="KW-0378">Hydrolase</keyword>
<organism evidence="4 5">
    <name type="scientific">phage Lak_Megaphage_RVC_AP1_GC26</name>
    <dbReference type="NCBI Taxonomy" id="3109224"/>
    <lineage>
        <taxon>Viruses</taxon>
        <taxon>Duplodnaviria</taxon>
        <taxon>Heunggongvirae</taxon>
        <taxon>Uroviricota</taxon>
        <taxon>Caudoviricetes</taxon>
        <taxon>Caudoviricetes code 15 clade</taxon>
    </lineage>
</organism>
<sequence>MNNKIFTIYKISFPNGKVYIGQTYHYHQRIKEHLNEMKHSDYKLYRAMRKYNINENNFSIVEENILTQNDADNKEIYYINLYDSYNNGYNSTLGGHAATITKIGEEHPKAILNDNELLELRKIRYSMKYTFGEVYDMYKK</sequence>
<dbReference type="InterPro" id="IPR035901">
    <property type="entry name" value="GIY-YIG_endonuc_sf"/>
</dbReference>
<dbReference type="InterPro" id="IPR000305">
    <property type="entry name" value="GIY-YIG_endonuc"/>
</dbReference>
<keyword evidence="5" id="KW-1185">Reference proteome</keyword>
<dbReference type="Proteomes" id="UP001346559">
    <property type="component" value="Segment"/>
</dbReference>
<feature type="domain" description="GIY-YIG" evidence="3">
    <location>
        <begin position="4"/>
        <end position="91"/>
    </location>
</feature>
<dbReference type="SUPFAM" id="SSF82771">
    <property type="entry name" value="GIY-YIG endonuclease"/>
    <property type="match status" value="1"/>
</dbReference>
<keyword evidence="4" id="KW-0540">Nuclease</keyword>